<evidence type="ECO:0000256" key="9">
    <source>
        <dbReference type="SAM" id="MobiDB-lite"/>
    </source>
</evidence>
<evidence type="ECO:0000256" key="10">
    <source>
        <dbReference type="SAM" id="Phobius"/>
    </source>
</evidence>
<keyword evidence="10" id="KW-0472">Membrane</keyword>
<evidence type="ECO:0000256" key="4">
    <source>
        <dbReference type="ARBA" id="ARBA00022679"/>
    </source>
</evidence>
<feature type="region of interest" description="Disordered" evidence="9">
    <location>
        <begin position="1"/>
        <end position="27"/>
    </location>
</feature>
<keyword evidence="7" id="KW-0067">ATP-binding</keyword>
<dbReference type="InterPro" id="IPR003594">
    <property type="entry name" value="HATPase_dom"/>
</dbReference>
<evidence type="ECO:0000313" key="14">
    <source>
        <dbReference type="Proteomes" id="UP001187346"/>
    </source>
</evidence>
<dbReference type="Pfam" id="PF07730">
    <property type="entry name" value="HisKA_3"/>
    <property type="match status" value="1"/>
</dbReference>
<dbReference type="RefSeq" id="WP_317776114.1">
    <property type="nucleotide sequence ID" value="NZ_JAWMAJ010000373.1"/>
</dbReference>
<comment type="catalytic activity">
    <reaction evidence="1">
        <text>ATP + protein L-histidine = ADP + protein N-phospho-L-histidine.</text>
        <dbReference type="EC" id="2.7.13.3"/>
    </reaction>
</comment>
<evidence type="ECO:0000256" key="8">
    <source>
        <dbReference type="ARBA" id="ARBA00023012"/>
    </source>
</evidence>
<feature type="domain" description="Signal transduction histidine kinase subgroup 3 dimerisation and phosphoacceptor" evidence="12">
    <location>
        <begin position="232"/>
        <end position="295"/>
    </location>
</feature>
<dbReference type="EC" id="2.7.13.3" evidence="2"/>
<feature type="transmembrane region" description="Helical" evidence="10">
    <location>
        <begin position="156"/>
        <end position="173"/>
    </location>
</feature>
<feature type="compositionally biased region" description="Basic and acidic residues" evidence="9">
    <location>
        <begin position="1"/>
        <end position="26"/>
    </location>
</feature>
<sequence>METEGRQGWRRQLRDALRSEAEDAPRSRRAVRADVVLAVLLTVLALVVASRYPGDGPVRVSSKAESGYARDGSSVPRPPTPPVPGARVAEREPSAPAWPLVVLSALPLAARRRYPLATFGVVLGAAVVIGDAASWINVLTCVIGAYSAIMYSRYRARATAGLVVAAVLAGLAFQDTDPVFPGWSSPAVVLLVAGVLASTVRFWQRRLAASRDRYTRLQQVQEESMRRAVEEERARIAAELHDVVTHNVSVMVIQAGAARKVMDAAPERSKQALLAVEAGGRAAMAELRHVMGLLAAPDTGRADSPADGLEPQPGLGQLDALIERVRGAGTPVAVAMSLPPDPLPPGVDLAAYRVVQEALTNTIKHAPGADASVTVGYTGDSLEIEITDTGAVRDVPQADGNGNGNGNGRGLIGLRERLAVYGGELTAGPTLAGGYRIKARVPWRTA</sequence>
<keyword evidence="8" id="KW-0902">Two-component regulatory system</keyword>
<dbReference type="InterPro" id="IPR050482">
    <property type="entry name" value="Sensor_HK_TwoCompSys"/>
</dbReference>
<dbReference type="EMBL" id="JAWMAJ010000373">
    <property type="protein sequence ID" value="MDV7223804.1"/>
    <property type="molecule type" value="Genomic_DNA"/>
</dbReference>
<dbReference type="GO" id="GO:0016301">
    <property type="term" value="F:kinase activity"/>
    <property type="evidence" value="ECO:0007669"/>
    <property type="project" value="UniProtKB-KW"/>
</dbReference>
<feature type="region of interest" description="Disordered" evidence="9">
    <location>
        <begin position="58"/>
        <end position="89"/>
    </location>
</feature>
<accession>A0ABU4FT88</accession>
<dbReference type="Gene3D" id="3.30.565.10">
    <property type="entry name" value="Histidine kinase-like ATPase, C-terminal domain"/>
    <property type="match status" value="1"/>
</dbReference>
<organism evidence="13 14">
    <name type="scientific">Streptomyces prunicolor</name>
    <dbReference type="NCBI Taxonomy" id="67348"/>
    <lineage>
        <taxon>Bacteria</taxon>
        <taxon>Bacillati</taxon>
        <taxon>Actinomycetota</taxon>
        <taxon>Actinomycetes</taxon>
        <taxon>Kitasatosporales</taxon>
        <taxon>Streptomycetaceae</taxon>
        <taxon>Streptomyces</taxon>
    </lineage>
</organism>
<keyword evidence="5" id="KW-0547">Nucleotide-binding</keyword>
<evidence type="ECO:0000256" key="2">
    <source>
        <dbReference type="ARBA" id="ARBA00012438"/>
    </source>
</evidence>
<gene>
    <name evidence="13" type="ORF">R5A26_48610</name>
</gene>
<dbReference type="Proteomes" id="UP001187346">
    <property type="component" value="Unassembled WGS sequence"/>
</dbReference>
<dbReference type="CDD" id="cd16917">
    <property type="entry name" value="HATPase_UhpB-NarQ-NarX-like"/>
    <property type="match status" value="1"/>
</dbReference>
<comment type="caution">
    <text evidence="13">The sequence shown here is derived from an EMBL/GenBank/DDBJ whole genome shotgun (WGS) entry which is preliminary data.</text>
</comment>
<evidence type="ECO:0000313" key="13">
    <source>
        <dbReference type="EMBL" id="MDV7223804.1"/>
    </source>
</evidence>
<evidence type="ECO:0000256" key="7">
    <source>
        <dbReference type="ARBA" id="ARBA00022840"/>
    </source>
</evidence>
<evidence type="ECO:0000256" key="6">
    <source>
        <dbReference type="ARBA" id="ARBA00022777"/>
    </source>
</evidence>
<keyword evidence="14" id="KW-1185">Reference proteome</keyword>
<keyword evidence="10" id="KW-1133">Transmembrane helix</keyword>
<dbReference type="Pfam" id="PF02518">
    <property type="entry name" value="HATPase_c"/>
    <property type="match status" value="1"/>
</dbReference>
<evidence type="ECO:0000259" key="11">
    <source>
        <dbReference type="Pfam" id="PF02518"/>
    </source>
</evidence>
<evidence type="ECO:0000259" key="12">
    <source>
        <dbReference type="Pfam" id="PF07730"/>
    </source>
</evidence>
<protein>
    <recommendedName>
        <fullName evidence="2">histidine kinase</fullName>
        <ecNumber evidence="2">2.7.13.3</ecNumber>
    </recommendedName>
</protein>
<dbReference type="PANTHER" id="PTHR24421:SF10">
    <property type="entry name" value="NITRATE_NITRITE SENSOR PROTEIN NARQ"/>
    <property type="match status" value="1"/>
</dbReference>
<reference evidence="13 14" key="1">
    <citation type="submission" date="2023-10" db="EMBL/GenBank/DDBJ databases">
        <title>Characterization of rhizosphere-enriched actinobacteria from wheat plants lab-grown on chernevaya soil.</title>
        <authorList>
            <person name="Tikhonova E.N."/>
            <person name="Konopkin A."/>
            <person name="Kravchenko I.K."/>
        </authorList>
    </citation>
    <scope>NUCLEOTIDE SEQUENCE [LARGE SCALE GENOMIC DNA]</scope>
    <source>
        <strain evidence="13 14">RR29</strain>
    </source>
</reference>
<feature type="transmembrane region" description="Helical" evidence="10">
    <location>
        <begin position="116"/>
        <end position="149"/>
    </location>
</feature>
<evidence type="ECO:0000256" key="5">
    <source>
        <dbReference type="ARBA" id="ARBA00022741"/>
    </source>
</evidence>
<feature type="transmembrane region" description="Helical" evidence="10">
    <location>
        <begin position="185"/>
        <end position="203"/>
    </location>
</feature>
<dbReference type="InterPro" id="IPR011712">
    <property type="entry name" value="Sig_transdc_His_kin_sub3_dim/P"/>
</dbReference>
<evidence type="ECO:0000256" key="3">
    <source>
        <dbReference type="ARBA" id="ARBA00022553"/>
    </source>
</evidence>
<feature type="transmembrane region" description="Helical" evidence="10">
    <location>
        <begin position="35"/>
        <end position="52"/>
    </location>
</feature>
<keyword evidence="3" id="KW-0597">Phosphoprotein</keyword>
<keyword evidence="6 13" id="KW-0418">Kinase</keyword>
<evidence type="ECO:0000256" key="1">
    <source>
        <dbReference type="ARBA" id="ARBA00000085"/>
    </source>
</evidence>
<proteinExistence type="predicted"/>
<dbReference type="PANTHER" id="PTHR24421">
    <property type="entry name" value="NITRATE/NITRITE SENSOR PROTEIN NARX-RELATED"/>
    <property type="match status" value="1"/>
</dbReference>
<dbReference type="Gene3D" id="1.20.5.1930">
    <property type="match status" value="1"/>
</dbReference>
<name>A0ABU4FT88_9ACTN</name>
<keyword evidence="4" id="KW-0808">Transferase</keyword>
<feature type="domain" description="Histidine kinase/HSP90-like ATPase" evidence="11">
    <location>
        <begin position="349"/>
        <end position="443"/>
    </location>
</feature>
<keyword evidence="10" id="KW-0812">Transmembrane</keyword>
<dbReference type="InterPro" id="IPR036890">
    <property type="entry name" value="HATPase_C_sf"/>
</dbReference>
<dbReference type="SUPFAM" id="SSF55874">
    <property type="entry name" value="ATPase domain of HSP90 chaperone/DNA topoisomerase II/histidine kinase"/>
    <property type="match status" value="1"/>
</dbReference>